<comment type="caution">
    <text evidence="2">The sequence shown here is derived from an EMBL/GenBank/DDBJ whole genome shotgun (WGS) entry which is preliminary data.</text>
</comment>
<dbReference type="Pfam" id="PF13649">
    <property type="entry name" value="Methyltransf_25"/>
    <property type="match status" value="1"/>
</dbReference>
<dbReference type="Proteomes" id="UP000003973">
    <property type="component" value="Unassembled WGS sequence"/>
</dbReference>
<dbReference type="InterPro" id="IPR041698">
    <property type="entry name" value="Methyltransf_25"/>
</dbReference>
<sequence length="225" mass="25050">MSGAKKAGIRSLGHQFGENGRAKPSQYLVSKSRFLQKDQRALLVADGEGRNSVWCAGMGLTVDAFDISPQAIEKAKQLSLDKGVSVTYTVASCDDWDWVPEKYDVVIVVCANFTTPCMRVRLFDNCVTTLKPGGILILNGYSMKQLGVLMLEGYTPEQLDYRQNGFSIREHFYSEDLLRKTFTNLEILEIVSYTERERKENGSVSVAALMGMMARKRHSSSDAAV</sequence>
<reference evidence="2" key="1">
    <citation type="submission" date="2011-10" db="EMBL/GenBank/DDBJ databases">
        <title>The Genome Sequence of Oxalobacter formigenes HOxBLS.</title>
        <authorList>
            <consortium name="The Broad Institute Genome Sequencing Platform"/>
            <person name="Earl A."/>
            <person name="Ward D."/>
            <person name="Feldgarden M."/>
            <person name="Gevers D."/>
            <person name="Allison M.J."/>
            <person name="Humphrey S."/>
            <person name="Young S.K."/>
            <person name="Zeng Q."/>
            <person name="Gargeya S."/>
            <person name="Fitzgerald M."/>
            <person name="Haas B."/>
            <person name="Abouelleil A."/>
            <person name="Alvarado L."/>
            <person name="Arachchi H.M."/>
            <person name="Berlin A."/>
            <person name="Brown A."/>
            <person name="Chapman S.B."/>
            <person name="Chen Z."/>
            <person name="Dunbar C."/>
            <person name="Freedman E."/>
            <person name="Gearin G."/>
            <person name="Goldberg J."/>
            <person name="Griggs A."/>
            <person name="Gujja S."/>
            <person name="Heiman D."/>
            <person name="Howarth C."/>
            <person name="Larson L."/>
            <person name="Lui A."/>
            <person name="MacDonald P.J.P."/>
            <person name="Montmayeur A."/>
            <person name="Murphy C."/>
            <person name="Neiman D."/>
            <person name="Pearson M."/>
            <person name="Priest M."/>
            <person name="Roberts A."/>
            <person name="Saif S."/>
            <person name="Shea T."/>
            <person name="Shenoy N."/>
            <person name="Sisk P."/>
            <person name="Stolte C."/>
            <person name="Sykes S."/>
            <person name="Wortman J."/>
            <person name="Nusbaum C."/>
            <person name="Birren B."/>
        </authorList>
    </citation>
    <scope>NUCLEOTIDE SEQUENCE [LARGE SCALE GENOMIC DNA]</scope>
    <source>
        <strain evidence="2">HOxBLS</strain>
    </source>
</reference>
<dbReference type="SUPFAM" id="SSF53335">
    <property type="entry name" value="S-adenosyl-L-methionine-dependent methyltransferases"/>
    <property type="match status" value="1"/>
</dbReference>
<feature type="domain" description="Methyltransferase" evidence="1">
    <location>
        <begin position="44"/>
        <end position="134"/>
    </location>
</feature>
<keyword evidence="3" id="KW-1185">Reference proteome</keyword>
<dbReference type="InterPro" id="IPR029063">
    <property type="entry name" value="SAM-dependent_MTases_sf"/>
</dbReference>
<evidence type="ECO:0000313" key="2">
    <source>
        <dbReference type="EMBL" id="EEO27435.1"/>
    </source>
</evidence>
<dbReference type="AlphaFoldDB" id="C3X2J9"/>
<dbReference type="HOGENOM" id="CLU_056435_5_1_4"/>
<accession>C3X2J9</accession>
<dbReference type="eggNOG" id="COG2227">
    <property type="taxonomic scope" value="Bacteria"/>
</dbReference>
<organism evidence="2 3">
    <name type="scientific">Oxalobacter paraformigenes</name>
    <dbReference type="NCBI Taxonomy" id="556268"/>
    <lineage>
        <taxon>Bacteria</taxon>
        <taxon>Pseudomonadati</taxon>
        <taxon>Pseudomonadota</taxon>
        <taxon>Betaproteobacteria</taxon>
        <taxon>Burkholderiales</taxon>
        <taxon>Oxalobacteraceae</taxon>
        <taxon>Oxalobacter</taxon>
    </lineage>
</organism>
<dbReference type="RefSeq" id="WP_005876430.1">
    <property type="nucleotide sequence ID" value="NZ_CABMNL010000001.1"/>
</dbReference>
<dbReference type="EMBL" id="ACDP02000026">
    <property type="protein sequence ID" value="EEO27435.1"/>
    <property type="molecule type" value="Genomic_DNA"/>
</dbReference>
<protein>
    <recommendedName>
        <fullName evidence="1">Methyltransferase domain-containing protein</fullName>
    </recommendedName>
</protein>
<proteinExistence type="predicted"/>
<evidence type="ECO:0000313" key="3">
    <source>
        <dbReference type="Proteomes" id="UP000003973"/>
    </source>
</evidence>
<dbReference type="Gene3D" id="3.40.50.150">
    <property type="entry name" value="Vaccinia Virus protein VP39"/>
    <property type="match status" value="1"/>
</dbReference>
<evidence type="ECO:0000259" key="1">
    <source>
        <dbReference type="Pfam" id="PF13649"/>
    </source>
</evidence>
<name>C3X2J9_9BURK</name>
<gene>
    <name evidence="2" type="ORF">OFAG_00588</name>
</gene>
<dbReference type="CDD" id="cd02440">
    <property type="entry name" value="AdoMet_MTases"/>
    <property type="match status" value="1"/>
</dbReference>